<dbReference type="PANTHER" id="PTHR43853">
    <property type="entry name" value="3-KETOACYL-COA THIOLASE, PEROXISOMAL"/>
    <property type="match status" value="1"/>
</dbReference>
<feature type="chain" id="PRO_5028035646" description="acetyl-CoA C-acyltransferase" evidence="11">
    <location>
        <begin position="23"/>
        <end position="616"/>
    </location>
</feature>
<evidence type="ECO:0000256" key="1">
    <source>
        <dbReference type="ARBA" id="ARBA00004275"/>
    </source>
</evidence>
<sequence>MRLSFGAVAVLGAFQCISIGLAADLPFPADIALKKAVGTAVATPLQEALKDLYAYLVHDKGSRAVRRFRYSLAGVKHGDVLKLSQFIMGKIRTEIFDGRVNEKTWDMLTMELYFALLDWWMKTPEHPKDAADIGVWHALVGLYKDVVAPALRGSSRIASFNELLLDPELADVKKWVGQWKGTPPPQIPHEKPMIEEANDGSQTEFAMHRLQAVTRQVSQAPNAAPDDVVICCAIRTPLTKAKRGGLKDEFPESLLGTLFAAMIRKTNIDPQVIEDVCIGNVLQPGAGALGARIATFLGGLSRTTSVHTVNRQCSSGLQAVAAIAGSITAGNIDIGIAGGVESMTHFDMTSVLNPEKISEKVFQEEQARNCLLPMGVTSDILAKRFGITRAEQDTIAFESHAKAWAAQTSSRFREEIVPVTVKVRDAQGNETILTVDKDDGIRKGTSMDALQRLRPVFDKQGTTTAGNSSQVTDGAALVLLARRSAAIRLKLPILARFVSFAVAGVDPEIMGIGPAVAIPKALEKAGLRMDDISVFELNEAFASQVAYCIKKLGVPKEKLNPNGGAIALGHPLGCTGARQIATLLPELRRKKARFGVVSMCIGTGMGAAAVIENLAQ</sequence>
<dbReference type="Proteomes" id="UP000515125">
    <property type="component" value="Unplaced"/>
</dbReference>
<dbReference type="SUPFAM" id="SSF53901">
    <property type="entry name" value="Thiolase-like"/>
    <property type="match status" value="2"/>
</dbReference>
<dbReference type="GeneID" id="34617670"/>
<name>A0A6P6S1I3_9EIME</name>
<comment type="subcellular location">
    <subcellularLocation>
        <location evidence="1">Peroxisome</location>
    </subcellularLocation>
</comment>
<accession>A0A6P6S1I3</accession>
<evidence type="ECO:0000256" key="4">
    <source>
        <dbReference type="ARBA" id="ARBA00022679"/>
    </source>
</evidence>
<dbReference type="CDD" id="cd00751">
    <property type="entry name" value="thiolase"/>
    <property type="match status" value="1"/>
</dbReference>
<dbReference type="PANTHER" id="PTHR43853:SF8">
    <property type="entry name" value="3-KETOACYL-COA THIOLASE, PEROXISOMAL"/>
    <property type="match status" value="1"/>
</dbReference>
<evidence type="ECO:0000313" key="15">
    <source>
        <dbReference type="RefSeq" id="XP_026193502.1"/>
    </source>
</evidence>
<evidence type="ECO:0000256" key="6">
    <source>
        <dbReference type="ARBA" id="ARBA00022946"/>
    </source>
</evidence>
<keyword evidence="5" id="KW-0276">Fatty acid metabolism</keyword>
<dbReference type="Pfam" id="PF02803">
    <property type="entry name" value="Thiolase_C"/>
    <property type="match status" value="1"/>
</dbReference>
<dbReference type="FunFam" id="3.40.47.10:FF:000010">
    <property type="entry name" value="Acetyl-CoA acetyltransferase (Thiolase)"/>
    <property type="match status" value="1"/>
</dbReference>
<comment type="similarity">
    <text evidence="3">Belongs to the thiolase-like superfamily. Thiolase family.</text>
</comment>
<dbReference type="GO" id="GO:0010124">
    <property type="term" value="P:phenylacetate catabolic process"/>
    <property type="evidence" value="ECO:0007669"/>
    <property type="project" value="TreeGrafter"/>
</dbReference>
<dbReference type="InterPro" id="IPR050215">
    <property type="entry name" value="Thiolase-like_sf_Thiolase"/>
</dbReference>
<evidence type="ECO:0000259" key="13">
    <source>
        <dbReference type="Pfam" id="PF02803"/>
    </source>
</evidence>
<dbReference type="RefSeq" id="XP_026193502.1">
    <property type="nucleotide sequence ID" value="XM_026337717.1"/>
</dbReference>
<proteinExistence type="inferred from homology"/>
<evidence type="ECO:0000259" key="12">
    <source>
        <dbReference type="Pfam" id="PF00108"/>
    </source>
</evidence>
<keyword evidence="11" id="KW-0732">Signal</keyword>
<feature type="domain" description="Thiolase C-terminal" evidence="13">
    <location>
        <begin position="492"/>
        <end position="612"/>
    </location>
</feature>
<evidence type="ECO:0000256" key="3">
    <source>
        <dbReference type="ARBA" id="ARBA00010982"/>
    </source>
</evidence>
<dbReference type="GO" id="GO:0006635">
    <property type="term" value="P:fatty acid beta-oxidation"/>
    <property type="evidence" value="ECO:0007669"/>
    <property type="project" value="TreeGrafter"/>
</dbReference>
<dbReference type="InterPro" id="IPR020613">
    <property type="entry name" value="Thiolase_CS"/>
</dbReference>
<dbReference type="OrthoDB" id="5404651at2759"/>
<evidence type="ECO:0000256" key="9">
    <source>
        <dbReference type="ARBA" id="ARBA00023315"/>
    </source>
</evidence>
<evidence type="ECO:0000256" key="10">
    <source>
        <dbReference type="ARBA" id="ARBA00024073"/>
    </source>
</evidence>
<comment type="pathway">
    <text evidence="2">Lipid metabolism.</text>
</comment>
<dbReference type="Gene3D" id="3.40.47.10">
    <property type="match status" value="2"/>
</dbReference>
<evidence type="ECO:0000256" key="5">
    <source>
        <dbReference type="ARBA" id="ARBA00022832"/>
    </source>
</evidence>
<evidence type="ECO:0000256" key="11">
    <source>
        <dbReference type="SAM" id="SignalP"/>
    </source>
</evidence>
<dbReference type="InterPro" id="IPR002155">
    <property type="entry name" value="Thiolase"/>
</dbReference>
<dbReference type="PROSITE" id="PS00098">
    <property type="entry name" value="THIOLASE_1"/>
    <property type="match status" value="1"/>
</dbReference>
<keyword evidence="9" id="KW-0012">Acyltransferase</keyword>
<keyword evidence="14" id="KW-1185">Reference proteome</keyword>
<dbReference type="InterPro" id="IPR020617">
    <property type="entry name" value="Thiolase_C"/>
</dbReference>
<dbReference type="InterPro" id="IPR020615">
    <property type="entry name" value="Thiolase_acyl_enz_int_AS"/>
</dbReference>
<dbReference type="AlphaFoldDB" id="A0A6P6S1I3"/>
<dbReference type="PROSITE" id="PS00737">
    <property type="entry name" value="THIOLASE_2"/>
    <property type="match status" value="1"/>
</dbReference>
<dbReference type="GO" id="GO:0005777">
    <property type="term" value="C:peroxisome"/>
    <property type="evidence" value="ECO:0007669"/>
    <property type="project" value="UniProtKB-SubCell"/>
</dbReference>
<dbReference type="InterPro" id="IPR020616">
    <property type="entry name" value="Thiolase_N"/>
</dbReference>
<dbReference type="InterPro" id="IPR016039">
    <property type="entry name" value="Thiolase-like"/>
</dbReference>
<dbReference type="EC" id="2.3.1.16" evidence="10"/>
<protein>
    <recommendedName>
        <fullName evidence="10">acetyl-CoA C-acyltransferase</fullName>
        <ecNumber evidence="10">2.3.1.16</ecNumber>
    </recommendedName>
</protein>
<evidence type="ECO:0000256" key="8">
    <source>
        <dbReference type="ARBA" id="ARBA00023140"/>
    </source>
</evidence>
<dbReference type="GO" id="GO:0003988">
    <property type="term" value="F:acetyl-CoA C-acyltransferase activity"/>
    <property type="evidence" value="ECO:0007669"/>
    <property type="project" value="UniProtKB-EC"/>
</dbReference>
<keyword evidence="7" id="KW-0443">Lipid metabolism</keyword>
<keyword evidence="4" id="KW-0808">Transferase</keyword>
<keyword evidence="6" id="KW-0809">Transit peptide</keyword>
<dbReference type="Pfam" id="PF00108">
    <property type="entry name" value="Thiolase_N"/>
    <property type="match status" value="1"/>
</dbReference>
<reference evidence="15" key="1">
    <citation type="submission" date="2025-08" db="UniProtKB">
        <authorList>
            <consortium name="RefSeq"/>
        </authorList>
    </citation>
    <scope>IDENTIFICATION</scope>
</reference>
<feature type="domain" description="Thiolase N-terminal" evidence="12">
    <location>
        <begin position="228"/>
        <end position="483"/>
    </location>
</feature>
<gene>
    <name evidence="15" type="primary">LOC34617670</name>
</gene>
<evidence type="ECO:0000313" key="14">
    <source>
        <dbReference type="Proteomes" id="UP000515125"/>
    </source>
</evidence>
<evidence type="ECO:0000256" key="2">
    <source>
        <dbReference type="ARBA" id="ARBA00005189"/>
    </source>
</evidence>
<feature type="signal peptide" evidence="11">
    <location>
        <begin position="1"/>
        <end position="22"/>
    </location>
</feature>
<dbReference type="InterPro" id="IPR020610">
    <property type="entry name" value="Thiolase_AS"/>
</dbReference>
<evidence type="ECO:0000256" key="7">
    <source>
        <dbReference type="ARBA" id="ARBA00023098"/>
    </source>
</evidence>
<keyword evidence="8" id="KW-0576">Peroxisome</keyword>
<organism evidence="14 15">
    <name type="scientific">Cyclospora cayetanensis</name>
    <dbReference type="NCBI Taxonomy" id="88456"/>
    <lineage>
        <taxon>Eukaryota</taxon>
        <taxon>Sar</taxon>
        <taxon>Alveolata</taxon>
        <taxon>Apicomplexa</taxon>
        <taxon>Conoidasida</taxon>
        <taxon>Coccidia</taxon>
        <taxon>Eucoccidiorida</taxon>
        <taxon>Eimeriorina</taxon>
        <taxon>Eimeriidae</taxon>
        <taxon>Cyclospora</taxon>
    </lineage>
</organism>
<dbReference type="NCBIfam" id="TIGR01930">
    <property type="entry name" value="AcCoA-C-Actrans"/>
    <property type="match status" value="1"/>
</dbReference>
<dbReference type="PROSITE" id="PS00099">
    <property type="entry name" value="THIOLASE_3"/>
    <property type="match status" value="1"/>
</dbReference>